<dbReference type="Pfam" id="PF03816">
    <property type="entry name" value="LytR_cpsA_psr"/>
    <property type="match status" value="1"/>
</dbReference>
<feature type="transmembrane region" description="Helical" evidence="3">
    <location>
        <begin position="53"/>
        <end position="72"/>
    </location>
</feature>
<proteinExistence type="inferred from homology"/>
<evidence type="ECO:0000313" key="6">
    <source>
        <dbReference type="Proteomes" id="UP000469185"/>
    </source>
</evidence>
<comment type="similarity">
    <text evidence="1">Belongs to the LytR/CpsA/Psr (LCP) family.</text>
</comment>
<dbReference type="Proteomes" id="UP000469185">
    <property type="component" value="Unassembled WGS sequence"/>
</dbReference>
<feature type="region of interest" description="Disordered" evidence="2">
    <location>
        <begin position="463"/>
        <end position="532"/>
    </location>
</feature>
<dbReference type="InterPro" id="IPR004474">
    <property type="entry name" value="LytR_CpsA_psr"/>
</dbReference>
<keyword evidence="6" id="KW-1185">Reference proteome</keyword>
<dbReference type="RefSeq" id="WP_163818398.1">
    <property type="nucleotide sequence ID" value="NZ_JAAGOB010000004.1"/>
</dbReference>
<feature type="transmembrane region" description="Helical" evidence="3">
    <location>
        <begin position="92"/>
        <end position="115"/>
    </location>
</feature>
<sequence length="532" mass="58248">MPGSVQPNRSADRRGKPPRSASTSSSFPRFLGLAVLGVLLPGLGLIAAGRRRIGFAVLAVFVLGVAALIVYARREGFDGMVRLGTDTGRINVFAFGILAVAAIWLLIAVVSFYLLDSRRLGTGQRLLAATLVIVVASVVVAPMGVGARYAFTQRNFIESVFPDDRHQFSLTIPAEATDEDPWAGRDRVNLLILGSDGAPDRDGVRTDTIMVASVNAQTGDTALFSLPRNLQHVPFPEGPVRDAYPDGFRGEPPGEFWLNAVYRNIPAQFPEAFEGLEDPGAEALKLAVGEALGLEIHYYVMVNLDGFKAIVDALGGVVVDVPYRIPMGNQATNWGTCTAARDWIEEGEQRRLSGAKALWFARARCGPPPIDDDYERMRRQRCLIGAIAEQADPFTLITRYLRLEGAIRENISTDISQRRLEDFAELALRIQDAEIRTLPFTDEVIEYHRPDYALIQDFVRESLEPESEPEPGFTEPPPSGENISDDQTDGAPDESAENEQPDDEETGDTTDEITDETQPDESEGAQSIDEVC</sequence>
<feature type="transmembrane region" description="Helical" evidence="3">
    <location>
        <begin position="27"/>
        <end position="46"/>
    </location>
</feature>
<evidence type="ECO:0000256" key="3">
    <source>
        <dbReference type="SAM" id="Phobius"/>
    </source>
</evidence>
<keyword evidence="3" id="KW-0472">Membrane</keyword>
<dbReference type="NCBIfam" id="TIGR00350">
    <property type="entry name" value="lytR_cpsA_psr"/>
    <property type="match status" value="1"/>
</dbReference>
<reference evidence="5 6" key="1">
    <citation type="submission" date="2020-02" db="EMBL/GenBank/DDBJ databases">
        <authorList>
            <person name="Li X.-J."/>
            <person name="Feng X.-M."/>
        </authorList>
    </citation>
    <scope>NUCLEOTIDE SEQUENCE [LARGE SCALE GENOMIC DNA]</scope>
    <source>
        <strain evidence="5 6">CGMCC 4.7225</strain>
    </source>
</reference>
<dbReference type="EMBL" id="JAAGOB010000004">
    <property type="protein sequence ID" value="NED95645.1"/>
    <property type="molecule type" value="Genomic_DNA"/>
</dbReference>
<dbReference type="InterPro" id="IPR050922">
    <property type="entry name" value="LytR/CpsA/Psr_CW_biosynth"/>
</dbReference>
<protein>
    <submittedName>
        <fullName evidence="5">LCP family protein</fullName>
    </submittedName>
</protein>
<feature type="domain" description="Cell envelope-related transcriptional attenuator" evidence="4">
    <location>
        <begin position="205"/>
        <end position="391"/>
    </location>
</feature>
<feature type="region of interest" description="Disordered" evidence="2">
    <location>
        <begin position="1"/>
        <end position="26"/>
    </location>
</feature>
<dbReference type="PANTHER" id="PTHR33392:SF6">
    <property type="entry name" value="POLYISOPRENYL-TEICHOIC ACID--PEPTIDOGLYCAN TEICHOIC ACID TRANSFERASE TAGU"/>
    <property type="match status" value="1"/>
</dbReference>
<organism evidence="5 6">
    <name type="scientific">Phytoactinopolyspora alkaliphila</name>
    <dbReference type="NCBI Taxonomy" id="1783498"/>
    <lineage>
        <taxon>Bacteria</taxon>
        <taxon>Bacillati</taxon>
        <taxon>Actinomycetota</taxon>
        <taxon>Actinomycetes</taxon>
        <taxon>Jiangellales</taxon>
        <taxon>Jiangellaceae</taxon>
        <taxon>Phytoactinopolyspora</taxon>
    </lineage>
</organism>
<evidence type="ECO:0000256" key="2">
    <source>
        <dbReference type="SAM" id="MobiDB-lite"/>
    </source>
</evidence>
<name>A0A6N9YL15_9ACTN</name>
<feature type="compositionally biased region" description="Acidic residues" evidence="2">
    <location>
        <begin position="483"/>
        <end position="523"/>
    </location>
</feature>
<accession>A0A6N9YL15</accession>
<evidence type="ECO:0000259" key="4">
    <source>
        <dbReference type="Pfam" id="PF03816"/>
    </source>
</evidence>
<evidence type="ECO:0000256" key="1">
    <source>
        <dbReference type="ARBA" id="ARBA00006068"/>
    </source>
</evidence>
<dbReference type="AlphaFoldDB" id="A0A6N9YL15"/>
<comment type="caution">
    <text evidence="5">The sequence shown here is derived from an EMBL/GenBank/DDBJ whole genome shotgun (WGS) entry which is preliminary data.</text>
</comment>
<evidence type="ECO:0000313" key="5">
    <source>
        <dbReference type="EMBL" id="NED95645.1"/>
    </source>
</evidence>
<keyword evidence="3" id="KW-1133">Transmembrane helix</keyword>
<feature type="transmembrane region" description="Helical" evidence="3">
    <location>
        <begin position="127"/>
        <end position="151"/>
    </location>
</feature>
<gene>
    <name evidence="5" type="ORF">G1H11_10005</name>
</gene>
<keyword evidence="3" id="KW-0812">Transmembrane</keyword>
<dbReference type="PANTHER" id="PTHR33392">
    <property type="entry name" value="POLYISOPRENYL-TEICHOIC ACID--PEPTIDOGLYCAN TEICHOIC ACID TRANSFERASE TAGU"/>
    <property type="match status" value="1"/>
</dbReference>
<dbReference type="Gene3D" id="3.40.630.190">
    <property type="entry name" value="LCP protein"/>
    <property type="match status" value="1"/>
</dbReference>